<dbReference type="SUPFAM" id="SSF48452">
    <property type="entry name" value="TPR-like"/>
    <property type="match status" value="2"/>
</dbReference>
<evidence type="ECO:0000256" key="8">
    <source>
        <dbReference type="ARBA" id="ARBA00048679"/>
    </source>
</evidence>
<keyword evidence="11" id="KW-1133">Transmembrane helix</keyword>
<dbReference type="Gene3D" id="1.10.510.10">
    <property type="entry name" value="Transferase(Phosphotransferase) domain 1"/>
    <property type="match status" value="1"/>
</dbReference>
<evidence type="ECO:0000256" key="7">
    <source>
        <dbReference type="ARBA" id="ARBA00047899"/>
    </source>
</evidence>
<dbReference type="InterPro" id="IPR019734">
    <property type="entry name" value="TPR_rpt"/>
</dbReference>
<proteinExistence type="predicted"/>
<dbReference type="Gene3D" id="3.30.200.20">
    <property type="entry name" value="Phosphorylase Kinase, domain 1"/>
    <property type="match status" value="1"/>
</dbReference>
<dbReference type="InterPro" id="IPR011009">
    <property type="entry name" value="Kinase-like_dom_sf"/>
</dbReference>
<evidence type="ECO:0000256" key="9">
    <source>
        <dbReference type="PROSITE-ProRule" id="PRU00339"/>
    </source>
</evidence>
<dbReference type="InterPro" id="IPR008271">
    <property type="entry name" value="Ser/Thr_kinase_AS"/>
</dbReference>
<feature type="transmembrane region" description="Helical" evidence="11">
    <location>
        <begin position="311"/>
        <end position="333"/>
    </location>
</feature>
<dbReference type="PROSITE" id="PS50005">
    <property type="entry name" value="TPR"/>
    <property type="match status" value="2"/>
</dbReference>
<evidence type="ECO:0000259" key="12">
    <source>
        <dbReference type="PROSITE" id="PS50011"/>
    </source>
</evidence>
<dbReference type="eggNOG" id="COG5616">
    <property type="taxonomic scope" value="Bacteria"/>
</dbReference>
<dbReference type="EnsemblBacteria" id="ABF43396">
    <property type="protein sequence ID" value="ABF43396"/>
    <property type="gene ID" value="Acid345_4396"/>
</dbReference>
<dbReference type="OrthoDB" id="9801841at2"/>
<dbReference type="Gene3D" id="1.25.40.10">
    <property type="entry name" value="Tetratricopeptide repeat domain"/>
    <property type="match status" value="1"/>
</dbReference>
<comment type="catalytic activity">
    <reaction evidence="8">
        <text>L-seryl-[protein] + ATP = O-phospho-L-seryl-[protein] + ADP + H(+)</text>
        <dbReference type="Rhea" id="RHEA:17989"/>
        <dbReference type="Rhea" id="RHEA-COMP:9863"/>
        <dbReference type="Rhea" id="RHEA-COMP:11604"/>
        <dbReference type="ChEBI" id="CHEBI:15378"/>
        <dbReference type="ChEBI" id="CHEBI:29999"/>
        <dbReference type="ChEBI" id="CHEBI:30616"/>
        <dbReference type="ChEBI" id="CHEBI:83421"/>
        <dbReference type="ChEBI" id="CHEBI:456216"/>
        <dbReference type="EC" id="2.7.11.1"/>
    </reaction>
</comment>
<dbReference type="HOGENOM" id="CLU_013589_0_0_0"/>
<keyword evidence="4 10" id="KW-0547">Nucleotide-binding</keyword>
<dbReference type="InterPro" id="IPR000719">
    <property type="entry name" value="Prot_kinase_dom"/>
</dbReference>
<dbReference type="GO" id="GO:0004674">
    <property type="term" value="F:protein serine/threonine kinase activity"/>
    <property type="evidence" value="ECO:0007669"/>
    <property type="project" value="UniProtKB-KW"/>
</dbReference>
<dbReference type="Proteomes" id="UP000002432">
    <property type="component" value="Chromosome"/>
</dbReference>
<dbReference type="EC" id="2.7.11.1" evidence="1"/>
<keyword evidence="6 10" id="KW-0067">ATP-binding</keyword>
<dbReference type="InterPro" id="IPR017441">
    <property type="entry name" value="Protein_kinase_ATP_BS"/>
</dbReference>
<keyword evidence="9" id="KW-0802">TPR repeat</keyword>
<dbReference type="FunFam" id="1.10.510.10:FF:000021">
    <property type="entry name" value="Serine/threonine protein kinase"/>
    <property type="match status" value="1"/>
</dbReference>
<feature type="binding site" evidence="10">
    <location>
        <position position="38"/>
    </location>
    <ligand>
        <name>ATP</name>
        <dbReference type="ChEBI" id="CHEBI:30616"/>
    </ligand>
</feature>
<gene>
    <name evidence="13" type="ordered locus">Acid345_4396</name>
</gene>
<evidence type="ECO:0000256" key="2">
    <source>
        <dbReference type="ARBA" id="ARBA00022527"/>
    </source>
</evidence>
<keyword evidence="2 13" id="KW-0723">Serine/threonine-protein kinase</keyword>
<keyword evidence="11" id="KW-0812">Transmembrane</keyword>
<evidence type="ECO:0000256" key="4">
    <source>
        <dbReference type="ARBA" id="ARBA00022741"/>
    </source>
</evidence>
<dbReference type="AlphaFoldDB" id="Q1IIA4"/>
<name>Q1IIA4_KORVE</name>
<organism evidence="13 14">
    <name type="scientific">Koribacter versatilis (strain Ellin345)</name>
    <dbReference type="NCBI Taxonomy" id="204669"/>
    <lineage>
        <taxon>Bacteria</taxon>
        <taxon>Pseudomonadati</taxon>
        <taxon>Acidobacteriota</taxon>
        <taxon>Terriglobia</taxon>
        <taxon>Terriglobales</taxon>
        <taxon>Candidatus Korobacteraceae</taxon>
        <taxon>Candidatus Korobacter</taxon>
    </lineage>
</organism>
<protein>
    <recommendedName>
        <fullName evidence="1">non-specific serine/threonine protein kinase</fullName>
        <ecNumber evidence="1">2.7.11.1</ecNumber>
    </recommendedName>
</protein>
<dbReference type="SMART" id="SM00220">
    <property type="entry name" value="S_TKc"/>
    <property type="match status" value="1"/>
</dbReference>
<sequence length="822" mass="91032">MIGQTVSHYRIVEKLGGGGMGVVYKAEDTRLHRFVALKFLPTELAKDPQARARFEREAQAASALNHPNICTIYDIGDDNGQGFIAMEFLEGVTLKHRITTKPMETGEIVTLAIEIADALDAAHAKGIVHRDIKPANLFITDRGHAKVLDFGLAKVTATKSAVAVENAPTTTVDEHLTSPGSTLGTVAYMSPEQVLAKDLDPRTDLFSFGVVLYEMATATLPFRGDSSGVIFDAILHAEPVPAVRLNPDVPEKLEDILAKLLEKDRDVRYQSAAELKADLKRLQRDSESQRFRVTSGESIARKPQPVRRKTMVEIASVVAVLLVIIGFAAYHFLAPTKHDSAQTSSAKPTVESIAVLPFRDLASSAGDSWAIGITDAIISRLTSLKNLAVRPTTSVMKYAKETPEATEAAKALQVDSILEGTYQRTPDVTRVTVQLIDGRTGTTKWSQRYDLRSADILTFEDQVAAKVVEGLQIEISPKEQQNIQQQLTANVDAYNDYLQGRAYYNEYLETSQLDSLEKSQAVLKQAIALDPNFADAYAALAQAYQFQAANFLHDAKANLQRGREASLQSLKIKPDFAEGLVALAGGYAEEGRLAEGIRASRRAVELAPNSPSAWQILAYNYYYAGLNDQAAEGYARLVQLDPGPPQPHWMHARMLLYSGKAEAAEQAMRDTVARFPNQFKVLGYYGSFLYYEGKLDEAQGYLDRGVQLSQNVDDDSPRMMAGFLYASRKQRDKIAPRLFHYTPDQVIDADAAHWIAGIYALLGERDKAILWLKRSIELGDINYPWYVRDKNFDSLRSDPEFQKILDGVRVRHEAIAKEFAQP</sequence>
<evidence type="ECO:0000256" key="10">
    <source>
        <dbReference type="PROSITE-ProRule" id="PRU10141"/>
    </source>
</evidence>
<evidence type="ECO:0000256" key="6">
    <source>
        <dbReference type="ARBA" id="ARBA00022840"/>
    </source>
</evidence>
<comment type="catalytic activity">
    <reaction evidence="7">
        <text>L-threonyl-[protein] + ATP = O-phospho-L-threonyl-[protein] + ADP + H(+)</text>
        <dbReference type="Rhea" id="RHEA:46608"/>
        <dbReference type="Rhea" id="RHEA-COMP:11060"/>
        <dbReference type="Rhea" id="RHEA-COMP:11605"/>
        <dbReference type="ChEBI" id="CHEBI:15378"/>
        <dbReference type="ChEBI" id="CHEBI:30013"/>
        <dbReference type="ChEBI" id="CHEBI:30616"/>
        <dbReference type="ChEBI" id="CHEBI:61977"/>
        <dbReference type="ChEBI" id="CHEBI:456216"/>
        <dbReference type="EC" id="2.7.11.1"/>
    </reaction>
</comment>
<dbReference type="eggNOG" id="COG0457">
    <property type="taxonomic scope" value="Bacteria"/>
</dbReference>
<dbReference type="PROSITE" id="PS50011">
    <property type="entry name" value="PROTEIN_KINASE_DOM"/>
    <property type="match status" value="1"/>
</dbReference>
<evidence type="ECO:0000256" key="11">
    <source>
        <dbReference type="SAM" id="Phobius"/>
    </source>
</evidence>
<evidence type="ECO:0000256" key="5">
    <source>
        <dbReference type="ARBA" id="ARBA00022777"/>
    </source>
</evidence>
<dbReference type="PANTHER" id="PTHR43289:SF34">
    <property type="entry name" value="SERINE_THREONINE-PROTEIN KINASE YBDM-RELATED"/>
    <property type="match status" value="1"/>
</dbReference>
<dbReference type="CDD" id="cd14014">
    <property type="entry name" value="STKc_PknB_like"/>
    <property type="match status" value="1"/>
</dbReference>
<feature type="repeat" description="TPR" evidence="9">
    <location>
        <begin position="577"/>
        <end position="610"/>
    </location>
</feature>
<dbReference type="PROSITE" id="PS00108">
    <property type="entry name" value="PROTEIN_KINASE_ST"/>
    <property type="match status" value="1"/>
</dbReference>
<dbReference type="GO" id="GO:0005524">
    <property type="term" value="F:ATP binding"/>
    <property type="evidence" value="ECO:0007669"/>
    <property type="project" value="UniProtKB-UniRule"/>
</dbReference>
<dbReference type="KEGG" id="aba:Acid345_4396"/>
<keyword evidence="3" id="KW-0808">Transferase</keyword>
<feature type="repeat" description="TPR" evidence="9">
    <location>
        <begin position="611"/>
        <end position="644"/>
    </location>
</feature>
<keyword evidence="5 13" id="KW-0418">Kinase</keyword>
<dbReference type="EMBL" id="CP000360">
    <property type="protein sequence ID" value="ABF43396.1"/>
    <property type="molecule type" value="Genomic_DNA"/>
</dbReference>
<dbReference type="Pfam" id="PF00069">
    <property type="entry name" value="Pkinase"/>
    <property type="match status" value="1"/>
</dbReference>
<evidence type="ECO:0000256" key="3">
    <source>
        <dbReference type="ARBA" id="ARBA00022679"/>
    </source>
</evidence>
<dbReference type="STRING" id="204669.Acid345_4396"/>
<reference evidence="13 14" key="1">
    <citation type="journal article" date="2009" name="Appl. Environ. Microbiol.">
        <title>Three genomes from the phylum Acidobacteria provide insight into the lifestyles of these microorganisms in soils.</title>
        <authorList>
            <person name="Ward N.L."/>
            <person name="Challacombe J.F."/>
            <person name="Janssen P.H."/>
            <person name="Henrissat B."/>
            <person name="Coutinho P.M."/>
            <person name="Wu M."/>
            <person name="Xie G."/>
            <person name="Haft D.H."/>
            <person name="Sait M."/>
            <person name="Badger J."/>
            <person name="Barabote R.D."/>
            <person name="Bradley B."/>
            <person name="Brettin T.S."/>
            <person name="Brinkac L.M."/>
            <person name="Bruce D."/>
            <person name="Creasy T."/>
            <person name="Daugherty S.C."/>
            <person name="Davidsen T.M."/>
            <person name="DeBoy R.T."/>
            <person name="Detter J.C."/>
            <person name="Dodson R.J."/>
            <person name="Durkin A.S."/>
            <person name="Ganapathy A."/>
            <person name="Gwinn-Giglio M."/>
            <person name="Han C.S."/>
            <person name="Khouri H."/>
            <person name="Kiss H."/>
            <person name="Kothari S.P."/>
            <person name="Madupu R."/>
            <person name="Nelson K.E."/>
            <person name="Nelson W.C."/>
            <person name="Paulsen I."/>
            <person name="Penn K."/>
            <person name="Ren Q."/>
            <person name="Rosovitz M.J."/>
            <person name="Selengut J.D."/>
            <person name="Shrivastava S."/>
            <person name="Sullivan S.A."/>
            <person name="Tapia R."/>
            <person name="Thompson L.S."/>
            <person name="Watkins K.L."/>
            <person name="Yang Q."/>
            <person name="Yu C."/>
            <person name="Zafar N."/>
            <person name="Zhou L."/>
            <person name="Kuske C.R."/>
        </authorList>
    </citation>
    <scope>NUCLEOTIDE SEQUENCE [LARGE SCALE GENOMIC DNA]</scope>
    <source>
        <strain evidence="13 14">Ellin345</strain>
    </source>
</reference>
<dbReference type="NCBIfam" id="NF047558">
    <property type="entry name" value="TPR_END_plus"/>
    <property type="match status" value="1"/>
</dbReference>
<keyword evidence="11" id="KW-0472">Membrane</keyword>
<dbReference type="InterPro" id="IPR011990">
    <property type="entry name" value="TPR-like_helical_dom_sf"/>
</dbReference>
<evidence type="ECO:0000256" key="1">
    <source>
        <dbReference type="ARBA" id="ARBA00012513"/>
    </source>
</evidence>
<dbReference type="PANTHER" id="PTHR43289">
    <property type="entry name" value="MITOGEN-ACTIVATED PROTEIN KINASE KINASE KINASE 20-RELATED"/>
    <property type="match status" value="1"/>
</dbReference>
<dbReference type="PROSITE" id="PS00107">
    <property type="entry name" value="PROTEIN_KINASE_ATP"/>
    <property type="match status" value="1"/>
</dbReference>
<dbReference type="FunFam" id="3.30.200.20:FF:000035">
    <property type="entry name" value="Serine/threonine protein kinase Stk1"/>
    <property type="match status" value="1"/>
</dbReference>
<keyword evidence="14" id="KW-1185">Reference proteome</keyword>
<evidence type="ECO:0000313" key="13">
    <source>
        <dbReference type="EMBL" id="ABF43396.1"/>
    </source>
</evidence>
<dbReference type="SUPFAM" id="SSF56112">
    <property type="entry name" value="Protein kinase-like (PK-like)"/>
    <property type="match status" value="1"/>
</dbReference>
<accession>Q1IIA4</accession>
<evidence type="ECO:0000313" key="14">
    <source>
        <dbReference type="Proteomes" id="UP000002432"/>
    </source>
</evidence>
<dbReference type="eggNOG" id="COG0515">
    <property type="taxonomic scope" value="Bacteria"/>
</dbReference>
<dbReference type="SMART" id="SM00028">
    <property type="entry name" value="TPR"/>
    <property type="match status" value="5"/>
</dbReference>
<feature type="domain" description="Protein kinase" evidence="12">
    <location>
        <begin position="9"/>
        <end position="282"/>
    </location>
</feature>
<dbReference type="RefSeq" id="WP_011525193.1">
    <property type="nucleotide sequence ID" value="NC_008009.1"/>
</dbReference>